<evidence type="ECO:0000313" key="15">
    <source>
        <dbReference type="Proteomes" id="UP001153365"/>
    </source>
</evidence>
<evidence type="ECO:0000259" key="13">
    <source>
        <dbReference type="PROSITE" id="PS51038"/>
    </source>
</evidence>
<dbReference type="Pfam" id="PF09079">
    <property type="entry name" value="WHD_Cdc6"/>
    <property type="match status" value="1"/>
</dbReference>
<dbReference type="InterPro" id="IPR027417">
    <property type="entry name" value="P-loop_NTPase"/>
</dbReference>
<name>A0AAV0AH69_PHAPC</name>
<feature type="region of interest" description="Disordered" evidence="12">
    <location>
        <begin position="1"/>
        <end position="65"/>
    </location>
</feature>
<evidence type="ECO:0000256" key="7">
    <source>
        <dbReference type="ARBA" id="ARBA00022840"/>
    </source>
</evidence>
<dbReference type="PANTHER" id="PTHR10763:SF23">
    <property type="entry name" value="ORIGIN RECOGNITION COMPLEX SUBUNIT 1"/>
    <property type="match status" value="1"/>
</dbReference>
<evidence type="ECO:0000256" key="5">
    <source>
        <dbReference type="ARBA" id="ARBA00022723"/>
    </source>
</evidence>
<evidence type="ECO:0000256" key="9">
    <source>
        <dbReference type="ARBA" id="ARBA00023125"/>
    </source>
</evidence>
<comment type="subunit">
    <text evidence="11">ORC is composed of six subunits.</text>
</comment>
<keyword evidence="7 11" id="KW-0067">ATP-binding</keyword>
<dbReference type="GO" id="GO:0033314">
    <property type="term" value="P:mitotic DNA replication checkpoint signaling"/>
    <property type="evidence" value="ECO:0007669"/>
    <property type="project" value="TreeGrafter"/>
</dbReference>
<comment type="subcellular location">
    <subcellularLocation>
        <location evidence="1 11">Nucleus</location>
    </subcellularLocation>
</comment>
<keyword evidence="10 11" id="KW-0539">Nucleus</keyword>
<dbReference type="Gene3D" id="1.10.10.10">
    <property type="entry name" value="Winged helix-like DNA-binding domain superfamily/Winged helix DNA-binding domain"/>
    <property type="match status" value="1"/>
</dbReference>
<comment type="similarity">
    <text evidence="2">Belongs to the CDC6/cdc18 family.</text>
</comment>
<keyword evidence="6 11" id="KW-0547">Nucleotide-binding</keyword>
<keyword evidence="5" id="KW-0479">Metal-binding</keyword>
<dbReference type="Proteomes" id="UP001153365">
    <property type="component" value="Unassembled WGS sequence"/>
</dbReference>
<dbReference type="Pfam" id="PF22606">
    <property type="entry name" value="Cdc6-ORC-like_ATPase_lid"/>
    <property type="match status" value="1"/>
</dbReference>
<evidence type="ECO:0000256" key="4">
    <source>
        <dbReference type="ARBA" id="ARBA00022705"/>
    </source>
</evidence>
<reference evidence="14" key="1">
    <citation type="submission" date="2022-06" db="EMBL/GenBank/DDBJ databases">
        <authorList>
            <consortium name="SYNGENTA / RWTH Aachen University"/>
        </authorList>
    </citation>
    <scope>NUCLEOTIDE SEQUENCE</scope>
</reference>
<dbReference type="EMBL" id="CALTRL010000143">
    <property type="protein sequence ID" value="CAH7666649.1"/>
    <property type="molecule type" value="Genomic_DNA"/>
</dbReference>
<accession>A0AAV0AH69</accession>
<feature type="domain" description="BAH" evidence="13">
    <location>
        <begin position="119"/>
        <end position="317"/>
    </location>
</feature>
<dbReference type="FunFam" id="3.40.50.300:FF:000199">
    <property type="entry name" value="Origin recognition complex subunit 1"/>
    <property type="match status" value="1"/>
</dbReference>
<dbReference type="Pfam" id="PF00004">
    <property type="entry name" value="AAA"/>
    <property type="match status" value="1"/>
</dbReference>
<keyword evidence="4 11" id="KW-0235">DNA replication</keyword>
<dbReference type="InterPro" id="IPR015163">
    <property type="entry name" value="Cdc6_C"/>
</dbReference>
<evidence type="ECO:0000256" key="11">
    <source>
        <dbReference type="RuleBase" id="RU365058"/>
    </source>
</evidence>
<dbReference type="GO" id="GO:0006270">
    <property type="term" value="P:DNA replication initiation"/>
    <property type="evidence" value="ECO:0007669"/>
    <property type="project" value="TreeGrafter"/>
</dbReference>
<evidence type="ECO:0000256" key="3">
    <source>
        <dbReference type="ARBA" id="ARBA00008398"/>
    </source>
</evidence>
<dbReference type="GO" id="GO:0003688">
    <property type="term" value="F:DNA replication origin binding"/>
    <property type="evidence" value="ECO:0007669"/>
    <property type="project" value="UniProtKB-ARBA"/>
</dbReference>
<dbReference type="PROSITE" id="PS51038">
    <property type="entry name" value="BAH"/>
    <property type="match status" value="1"/>
</dbReference>
<comment type="function">
    <text evidence="11">Component of the origin recognition complex (ORC) that binds origins of replication. DNA-binding is ATP-dependent, however specific DNA sequences that define origins of replication have not been identified so far. ORC is required to assemble the pre-replication complex necessary to initiate DNA replication.</text>
</comment>
<dbReference type="AlphaFoldDB" id="A0AAV0AH69"/>
<dbReference type="SUPFAM" id="SSF46785">
    <property type="entry name" value="Winged helix' DNA-binding domain"/>
    <property type="match status" value="1"/>
</dbReference>
<feature type="compositionally biased region" description="Basic residues" evidence="12">
    <location>
        <begin position="434"/>
        <end position="448"/>
    </location>
</feature>
<keyword evidence="9 11" id="KW-0238">DNA-binding</keyword>
<feature type="compositionally biased region" description="Polar residues" evidence="12">
    <location>
        <begin position="39"/>
        <end position="53"/>
    </location>
</feature>
<feature type="compositionally biased region" description="Acidic residues" evidence="12">
    <location>
        <begin position="419"/>
        <end position="429"/>
    </location>
</feature>
<feature type="compositionally biased region" description="Basic residues" evidence="12">
    <location>
        <begin position="1"/>
        <end position="10"/>
    </location>
</feature>
<protein>
    <recommendedName>
        <fullName evidence="11">Origin recognition complex subunit 1</fullName>
    </recommendedName>
</protein>
<dbReference type="InterPro" id="IPR050311">
    <property type="entry name" value="ORC1/CDC6"/>
</dbReference>
<feature type="region of interest" description="Disordered" evidence="12">
    <location>
        <begin position="342"/>
        <end position="451"/>
    </location>
</feature>
<dbReference type="GO" id="GO:0005664">
    <property type="term" value="C:nuclear origin of replication recognition complex"/>
    <property type="evidence" value="ECO:0007669"/>
    <property type="project" value="TreeGrafter"/>
</dbReference>
<dbReference type="GO" id="GO:0005524">
    <property type="term" value="F:ATP binding"/>
    <property type="evidence" value="ECO:0007669"/>
    <property type="project" value="UniProtKB-KW"/>
</dbReference>
<dbReference type="InterPro" id="IPR001025">
    <property type="entry name" value="BAH_dom"/>
</dbReference>
<dbReference type="Gene3D" id="3.40.50.300">
    <property type="entry name" value="P-loop containing nucleotide triphosphate hydrolases"/>
    <property type="match status" value="1"/>
</dbReference>
<evidence type="ECO:0000256" key="12">
    <source>
        <dbReference type="SAM" id="MobiDB-lite"/>
    </source>
</evidence>
<dbReference type="InterPro" id="IPR036390">
    <property type="entry name" value="WH_DNA-bd_sf"/>
</dbReference>
<keyword evidence="15" id="KW-1185">Reference proteome</keyword>
<evidence type="ECO:0000256" key="8">
    <source>
        <dbReference type="ARBA" id="ARBA00022842"/>
    </source>
</evidence>
<dbReference type="PANTHER" id="PTHR10763">
    <property type="entry name" value="CELL DIVISION CONTROL PROTEIN 6-RELATED"/>
    <property type="match status" value="1"/>
</dbReference>
<proteinExistence type="inferred from homology"/>
<dbReference type="CDD" id="cd00009">
    <property type="entry name" value="AAA"/>
    <property type="match status" value="1"/>
</dbReference>
<evidence type="ECO:0000256" key="1">
    <source>
        <dbReference type="ARBA" id="ARBA00004123"/>
    </source>
</evidence>
<organism evidence="14 15">
    <name type="scientific">Phakopsora pachyrhizi</name>
    <name type="common">Asian soybean rust disease fungus</name>
    <dbReference type="NCBI Taxonomy" id="170000"/>
    <lineage>
        <taxon>Eukaryota</taxon>
        <taxon>Fungi</taxon>
        <taxon>Dikarya</taxon>
        <taxon>Basidiomycota</taxon>
        <taxon>Pucciniomycotina</taxon>
        <taxon>Pucciniomycetes</taxon>
        <taxon>Pucciniales</taxon>
        <taxon>Phakopsoraceae</taxon>
        <taxon>Phakopsora</taxon>
    </lineage>
</organism>
<dbReference type="GO" id="GO:0046872">
    <property type="term" value="F:metal ion binding"/>
    <property type="evidence" value="ECO:0007669"/>
    <property type="project" value="UniProtKB-KW"/>
</dbReference>
<dbReference type="InterPro" id="IPR036388">
    <property type="entry name" value="WH-like_DNA-bd_sf"/>
</dbReference>
<evidence type="ECO:0000313" key="14">
    <source>
        <dbReference type="EMBL" id="CAH7666649.1"/>
    </source>
</evidence>
<keyword evidence="8" id="KW-0460">Magnesium</keyword>
<feature type="compositionally biased region" description="Basic and acidic residues" evidence="12">
    <location>
        <begin position="353"/>
        <end position="367"/>
    </location>
</feature>
<dbReference type="Gene3D" id="1.10.8.60">
    <property type="match status" value="1"/>
</dbReference>
<dbReference type="GO" id="GO:0003682">
    <property type="term" value="F:chromatin binding"/>
    <property type="evidence" value="ECO:0007669"/>
    <property type="project" value="InterPro"/>
</dbReference>
<evidence type="ECO:0000256" key="10">
    <source>
        <dbReference type="ARBA" id="ARBA00023242"/>
    </source>
</evidence>
<dbReference type="InterPro" id="IPR003959">
    <property type="entry name" value="ATPase_AAA_core"/>
</dbReference>
<dbReference type="SMART" id="SM00382">
    <property type="entry name" value="AAA"/>
    <property type="match status" value="1"/>
</dbReference>
<dbReference type="SUPFAM" id="SSF52540">
    <property type="entry name" value="P-loop containing nucleoside triphosphate hydrolases"/>
    <property type="match status" value="1"/>
</dbReference>
<gene>
    <name evidence="14" type="ORF">PPACK8108_LOCUS998</name>
</gene>
<evidence type="ECO:0000256" key="6">
    <source>
        <dbReference type="ARBA" id="ARBA00022741"/>
    </source>
</evidence>
<sequence>MIEKARKGKGSSKSNQKVGEYWISEDEEEGSDVEKQHSRQTSPSPTNQSTAATIPNLLRTPKKRSDRLTDLVLENLLKTPSSTVNNSGGRTSRSQGLVKNLTPKKSFVRLDRLGNRLEEPFRIGDQVIISSDQVTSSYFWLHRRNGFNRPKKVQDEDEAWDHQDGLEGNQKVGIIKKAKVRWFARPKMIWFEDGPADGTPEDYEPWELCYVQDSEWFSAKKLLDHFLKSKKKITEDNMTSNEFLACTKALTQSSHAQDLIPISAILEHVKVVDWNDWPSDSNSNPSKDDQPLTRAGHRIFRCRRIYDSRPMAWDKDGFVRSIDFRGVLSRGLAEGVWDVPVEGPEIGLMDDGTVERRRAERRDQIKERNRRRRSENTGLKHMRDVNQNEEDDEDEDEENGDSEDEFVAECSTNSKSESSAEEEDEDEVDDSKVTRTHRRGPSRKKVPRTLKLSKDVKAKKFRILEKKKRNLAARETQQNTPLRLPRVNANHQTLVRDDDPWARARQILHVSSTPDWLPCREEEFAELEAALEDSIEENIGCCIYISGVPGTGKTATVHSVINSLRSKVDQGELQSFRFFEINGMKVTEPNQAFALFWEFIDRFDEANGNCGSLGVSSVKKRYNPREALRNLENYFNTPSPNRQTCVLLVDELDQLVTKKQEVIYNFFNWPNQPHSRLIVIAIANKMDLPETELNGKIRSRLGSNRIQFKPYNHHQLKEILESRLMDLSETIFLKDSIQWVSKKIASLTGDVRRALDLCRSGLERVEKENQIRRANGQESRMVKVNDLIYCYDQMISSGTLRFIKQLSLHQSIMLLSISKAIKMAGIPEVEMGDVISRHVRFSNSLGITPEPTHEDLKETISSLENMNLILNESNSFDYFSRIRLLDVREEEIGMIFKSDKRFSCLAI</sequence>
<dbReference type="InterPro" id="IPR054425">
    <property type="entry name" value="Cdc6_ORC1-like_ATPase_lid"/>
</dbReference>
<dbReference type="InterPro" id="IPR003593">
    <property type="entry name" value="AAA+_ATPase"/>
</dbReference>
<comment type="caution">
    <text evidence="14">The sequence shown here is derived from an EMBL/GenBank/DDBJ whole genome shotgun (WGS) entry which is preliminary data.</text>
</comment>
<feature type="compositionally biased region" description="Acidic residues" evidence="12">
    <location>
        <begin position="387"/>
        <end position="407"/>
    </location>
</feature>
<comment type="similarity">
    <text evidence="3 11">Belongs to the ORC1 family.</text>
</comment>
<dbReference type="GO" id="GO:0016887">
    <property type="term" value="F:ATP hydrolysis activity"/>
    <property type="evidence" value="ECO:0007669"/>
    <property type="project" value="InterPro"/>
</dbReference>
<evidence type="ECO:0000256" key="2">
    <source>
        <dbReference type="ARBA" id="ARBA00006184"/>
    </source>
</evidence>